<evidence type="ECO:0000313" key="7">
    <source>
        <dbReference type="Proteomes" id="UP000199093"/>
    </source>
</evidence>
<comment type="subcellular location">
    <subcellularLocation>
        <location evidence="3">Secreted</location>
    </subcellularLocation>
    <subcellularLocation>
        <location evidence="3">Bacterial flagellum</location>
    </subcellularLocation>
</comment>
<dbReference type="GO" id="GO:0005576">
    <property type="term" value="C:extracellular region"/>
    <property type="evidence" value="ECO:0007669"/>
    <property type="project" value="UniProtKB-SubCell"/>
</dbReference>
<reference evidence="6 7" key="1">
    <citation type="submission" date="2016-10" db="EMBL/GenBank/DDBJ databases">
        <authorList>
            <person name="de Groot N.N."/>
        </authorList>
    </citation>
    <scope>NUCLEOTIDE SEQUENCE [LARGE SCALE GENOMIC DNA]</scope>
    <source>
        <strain evidence="6 7">DSM 26424</strain>
    </source>
</reference>
<dbReference type="RefSeq" id="WP_089850024.1">
    <property type="nucleotide sequence ID" value="NZ_FNEJ01000020.1"/>
</dbReference>
<dbReference type="OrthoDB" id="8328560at2"/>
<keyword evidence="6" id="KW-0282">Flagellum</keyword>
<dbReference type="STRING" id="555512.SAMN04487993_10206"/>
<name>A0A1G8RG46_9RHOB</name>
<organism evidence="6 7">
    <name type="scientific">Salipiger marinus</name>
    <dbReference type="NCBI Taxonomy" id="555512"/>
    <lineage>
        <taxon>Bacteria</taxon>
        <taxon>Pseudomonadati</taxon>
        <taxon>Pseudomonadota</taxon>
        <taxon>Alphaproteobacteria</taxon>
        <taxon>Rhodobacterales</taxon>
        <taxon>Roseobacteraceae</taxon>
        <taxon>Salipiger</taxon>
    </lineage>
</organism>
<dbReference type="Pfam" id="PF00669">
    <property type="entry name" value="Flagellin_N"/>
    <property type="match status" value="1"/>
</dbReference>
<evidence type="ECO:0000259" key="4">
    <source>
        <dbReference type="Pfam" id="PF00669"/>
    </source>
</evidence>
<keyword evidence="2 3" id="KW-0975">Bacterial flagellum</keyword>
<accession>A0A1G8RG46</accession>
<dbReference type="InterPro" id="IPR001492">
    <property type="entry name" value="Flagellin"/>
</dbReference>
<evidence type="ECO:0000256" key="2">
    <source>
        <dbReference type="ARBA" id="ARBA00023143"/>
    </source>
</evidence>
<evidence type="ECO:0000256" key="3">
    <source>
        <dbReference type="RuleBase" id="RU362073"/>
    </source>
</evidence>
<feature type="domain" description="Flagellin N-terminal" evidence="4">
    <location>
        <begin position="4"/>
        <end position="137"/>
    </location>
</feature>
<dbReference type="EMBL" id="FNEJ01000020">
    <property type="protein sequence ID" value="SDJ15879.1"/>
    <property type="molecule type" value="Genomic_DNA"/>
</dbReference>
<dbReference type="SUPFAM" id="SSF64518">
    <property type="entry name" value="Phase 1 flagellin"/>
    <property type="match status" value="1"/>
</dbReference>
<dbReference type="GO" id="GO:0005198">
    <property type="term" value="F:structural molecule activity"/>
    <property type="evidence" value="ECO:0007669"/>
    <property type="project" value="UniProtKB-UniRule"/>
</dbReference>
<dbReference type="Proteomes" id="UP000199093">
    <property type="component" value="Unassembled WGS sequence"/>
</dbReference>
<proteinExistence type="inferred from homology"/>
<evidence type="ECO:0000256" key="1">
    <source>
        <dbReference type="ARBA" id="ARBA00005709"/>
    </source>
</evidence>
<protein>
    <recommendedName>
        <fullName evidence="3">Flagellin</fullName>
    </recommendedName>
</protein>
<dbReference type="PANTHER" id="PTHR42792:SF2">
    <property type="entry name" value="FLAGELLIN"/>
    <property type="match status" value="1"/>
</dbReference>
<keyword evidence="6" id="KW-0966">Cell projection</keyword>
<keyword evidence="3" id="KW-0964">Secreted</keyword>
<keyword evidence="7" id="KW-1185">Reference proteome</keyword>
<dbReference type="Pfam" id="PF00700">
    <property type="entry name" value="Flagellin_C"/>
    <property type="match status" value="1"/>
</dbReference>
<dbReference type="Gene3D" id="1.20.1330.10">
    <property type="entry name" value="f41 fragment of flagellin, N-terminal domain"/>
    <property type="match status" value="1"/>
</dbReference>
<comment type="similarity">
    <text evidence="1 3">Belongs to the bacterial flagellin family.</text>
</comment>
<dbReference type="GO" id="GO:0009288">
    <property type="term" value="C:bacterial-type flagellum"/>
    <property type="evidence" value="ECO:0007669"/>
    <property type="project" value="UniProtKB-SubCell"/>
</dbReference>
<feature type="domain" description="Flagellin C-terminal" evidence="5">
    <location>
        <begin position="358"/>
        <end position="430"/>
    </location>
</feature>
<sequence length="432" mass="44240">MSSILTNTSATTALRTLQAINANIVSTQLELATGRRVASSEDSSAIWSISKAMQTDVAGFDRLSNNIALGQSTISVARQAAETVTTLLSEMKVQVVTAQQDSVDRAKIQSEVSNLRDQIEAVVAMAQFNGLNLLNNTDSTAGTGTVSVLSSLDRSGATVTARDIDVRKRDLGTRAGSIAATGGTFTASAASVTLNATQTATLDASALAVAAGTGFALSVFGTDADGSAFAQASYRTTTGATPTQAEVAAASLSYVARDGDTMGDVVTAIGRKWTAFAQQNDLDPDVLTLGFASGRITATSGVTDGTDQIALTFSRVSADAGNTIGGGLDMLSGLDVSTKAGAVSALARMDGLIATAIGSAAAFGSDQTRLEIQGRFVNTLADTMRSGIGTMVDADLEEASARLQALQVQQQLAVQAMSIANNSPRVLLGLFR</sequence>
<comment type="function">
    <text evidence="3">Flagellin is the subunit protein which polymerizes to form the filaments of bacterial flagella.</text>
</comment>
<gene>
    <name evidence="6" type="ORF">SAMN04487993_10206</name>
</gene>
<dbReference type="InterPro" id="IPR046358">
    <property type="entry name" value="Flagellin_C"/>
</dbReference>
<evidence type="ECO:0000259" key="5">
    <source>
        <dbReference type="Pfam" id="PF00700"/>
    </source>
</evidence>
<keyword evidence="6" id="KW-0969">Cilium</keyword>
<evidence type="ECO:0000313" key="6">
    <source>
        <dbReference type="EMBL" id="SDJ15879.1"/>
    </source>
</evidence>
<dbReference type="AlphaFoldDB" id="A0A1G8RG46"/>
<dbReference type="InterPro" id="IPR001029">
    <property type="entry name" value="Flagellin_N"/>
</dbReference>
<dbReference type="PANTHER" id="PTHR42792">
    <property type="entry name" value="FLAGELLIN"/>
    <property type="match status" value="1"/>
</dbReference>